<reference evidence="1" key="1">
    <citation type="submission" date="2014-12" db="EMBL/GenBank/DDBJ databases">
        <title>Insight into the proteome of Arion vulgaris.</title>
        <authorList>
            <person name="Aradska J."/>
            <person name="Bulat T."/>
            <person name="Smidak R."/>
            <person name="Sarate P."/>
            <person name="Gangsoo J."/>
            <person name="Sialana F."/>
            <person name="Bilban M."/>
            <person name="Lubec G."/>
        </authorList>
    </citation>
    <scope>NUCLEOTIDE SEQUENCE</scope>
    <source>
        <tissue evidence="1">Skin</tissue>
    </source>
</reference>
<gene>
    <name evidence="1" type="primary">ORF27689</name>
</gene>
<feature type="non-terminal residue" evidence="1">
    <location>
        <position position="1"/>
    </location>
</feature>
<name>A0A0B6YL19_9EUPU</name>
<protein>
    <submittedName>
        <fullName evidence="1">Uncharacterized protein</fullName>
    </submittedName>
</protein>
<organism evidence="1">
    <name type="scientific">Arion vulgaris</name>
    <dbReference type="NCBI Taxonomy" id="1028688"/>
    <lineage>
        <taxon>Eukaryota</taxon>
        <taxon>Metazoa</taxon>
        <taxon>Spiralia</taxon>
        <taxon>Lophotrochozoa</taxon>
        <taxon>Mollusca</taxon>
        <taxon>Gastropoda</taxon>
        <taxon>Heterobranchia</taxon>
        <taxon>Euthyneura</taxon>
        <taxon>Panpulmonata</taxon>
        <taxon>Eupulmonata</taxon>
        <taxon>Stylommatophora</taxon>
        <taxon>Helicina</taxon>
        <taxon>Arionoidea</taxon>
        <taxon>Arionidae</taxon>
        <taxon>Arion</taxon>
    </lineage>
</organism>
<accession>A0A0B6YL19</accession>
<dbReference type="EMBL" id="HACG01009591">
    <property type="protein sequence ID" value="CEK56456.1"/>
    <property type="molecule type" value="Transcribed_RNA"/>
</dbReference>
<feature type="non-terminal residue" evidence="1">
    <location>
        <position position="159"/>
    </location>
</feature>
<proteinExistence type="predicted"/>
<dbReference type="AlphaFoldDB" id="A0A0B6YL19"/>
<evidence type="ECO:0000313" key="1">
    <source>
        <dbReference type="EMBL" id="CEK56456.1"/>
    </source>
</evidence>
<sequence>GIAKNVVLRPLTSNMSPVIYQSGHGGQLIHSQPTLITSSGAGLQVVNTGGSQGGQVQLIAQPSINQAGIGQQQLSQGTIMNLINNQSVVPSSGNQIAGLMHGQNIFVNGQMLNISQLGGLTVPQLQVQHNPQGGVTLTNINATVAQAAQFQPATQHLVI</sequence>